<dbReference type="PROSITE" id="PS50005">
    <property type="entry name" value="TPR"/>
    <property type="match status" value="1"/>
</dbReference>
<dbReference type="InterPro" id="IPR011990">
    <property type="entry name" value="TPR-like_helical_dom_sf"/>
</dbReference>
<dbReference type="RefSeq" id="WP_161622023.1">
    <property type="nucleotide sequence ID" value="NZ_CP045567.1"/>
</dbReference>
<evidence type="ECO:0000256" key="1">
    <source>
        <dbReference type="PROSITE-ProRule" id="PRU00339"/>
    </source>
</evidence>
<accession>A0ABD7BU44</accession>
<organism evidence="2 3">
    <name type="scientific">Lacticaseibacillus paracasei</name>
    <name type="common">Lactobacillus paracasei</name>
    <dbReference type="NCBI Taxonomy" id="1597"/>
    <lineage>
        <taxon>Bacteria</taxon>
        <taxon>Bacillati</taxon>
        <taxon>Bacillota</taxon>
        <taxon>Bacilli</taxon>
        <taxon>Lactobacillales</taxon>
        <taxon>Lactobacillaceae</taxon>
        <taxon>Lacticaseibacillus</taxon>
    </lineage>
</organism>
<keyword evidence="1" id="KW-0802">TPR repeat</keyword>
<feature type="repeat" description="TPR" evidence="1">
    <location>
        <begin position="229"/>
        <end position="262"/>
    </location>
</feature>
<dbReference type="Gene3D" id="1.25.40.10">
    <property type="entry name" value="Tetratricopeptide repeat domain"/>
    <property type="match status" value="1"/>
</dbReference>
<evidence type="ECO:0000313" key="2">
    <source>
        <dbReference type="EMBL" id="QOP56138.1"/>
    </source>
</evidence>
<sequence length="287" mass="33664">MSGFKFFSLKRNERRSTVPKSGARRKLYQYYKANQYPEIPVIPDEENAQMILDRMAMFPAVLVPRDYMYRINGLKRGNIVFLWWISRQDKSVNKYPKYLLFEYGIDASTEMAAMEKMGFLRNDGLITDKGRKIVFENSQIIREHKSPYKSTDSYHVSYVFDDKERVLLDKSQYSEDGKLRFKSSRDVVEDQAIGRSFERNNDYANAILAYRSALDLALDDPILSNTPPPNIFTRLAIIYHKQKKYLKELDVLSEALSFYPKNVEFKNRLSKVKKLKTNSPDTDDYKS</sequence>
<dbReference type="InterPro" id="IPR019734">
    <property type="entry name" value="TPR_rpt"/>
</dbReference>
<reference evidence="2 3" key="1">
    <citation type="submission" date="2020-03" db="EMBL/GenBank/DDBJ databases">
        <title>Complete genome sequence of Lactobacillus paracasei strain NFFJ04, isolated from animal feed.</title>
        <authorList>
            <person name="Jung J.Y."/>
        </authorList>
    </citation>
    <scope>NUCLEOTIDE SEQUENCE [LARGE SCALE GENOMIC DNA]</scope>
    <source>
        <strain evidence="2 3">NFFJ04</strain>
    </source>
</reference>
<dbReference type="Proteomes" id="UP000593972">
    <property type="component" value="Chromosome"/>
</dbReference>
<dbReference type="EMBL" id="CP050500">
    <property type="protein sequence ID" value="QOP56138.1"/>
    <property type="molecule type" value="Genomic_DNA"/>
</dbReference>
<name>A0ABD7BU44_LACPA</name>
<dbReference type="AlphaFoldDB" id="A0ABD7BU44"/>
<protein>
    <submittedName>
        <fullName evidence="2">Tetratricopeptide repeat protein</fullName>
    </submittedName>
</protein>
<dbReference type="SMART" id="SM00028">
    <property type="entry name" value="TPR"/>
    <property type="match status" value="2"/>
</dbReference>
<gene>
    <name evidence="2" type="ORF">HCJ88_10330</name>
</gene>
<proteinExistence type="predicted"/>
<evidence type="ECO:0000313" key="3">
    <source>
        <dbReference type="Proteomes" id="UP000593972"/>
    </source>
</evidence>
<dbReference type="SUPFAM" id="SSF48452">
    <property type="entry name" value="TPR-like"/>
    <property type="match status" value="1"/>
</dbReference>